<dbReference type="InterPro" id="IPR038695">
    <property type="entry name" value="Saro_0823-like_sf"/>
</dbReference>
<protein>
    <recommendedName>
        <fullName evidence="3">DUF192 domain-containing protein</fullName>
    </recommendedName>
</protein>
<reference evidence="1 2" key="1">
    <citation type="submission" date="2019-12" db="EMBL/GenBank/DDBJ databases">
        <authorList>
            <person name="Reyes-Prieto M."/>
        </authorList>
    </citation>
    <scope>NUCLEOTIDE SEQUENCE [LARGE SCALE GENOMIC DNA]</scope>
    <source>
        <strain evidence="1">HF14-78462</strain>
    </source>
</reference>
<evidence type="ECO:0008006" key="3">
    <source>
        <dbReference type="Google" id="ProtNLM"/>
    </source>
</evidence>
<sequence length="170" mass="17802">MIIARSVAGARAAVFPHAGLLRQCVAGLAAVTLLFAALLSAQAASFEKLTVSTKAGPVVFEVELAVTPAERSKGLMYRTELAPNAGMLFDFGVDQPVYMWMKNTYLPLDMVFIRSDGRVASIAANTVPLSTATISSGAPVRAVLELPAGTAKARGIAVGDRIEHRLFAGG</sequence>
<name>A0A5S9NJX6_9HYPH</name>
<proteinExistence type="predicted"/>
<dbReference type="Pfam" id="PF02643">
    <property type="entry name" value="DUF192"/>
    <property type="match status" value="1"/>
</dbReference>
<dbReference type="InterPro" id="IPR003795">
    <property type="entry name" value="DUF192"/>
</dbReference>
<dbReference type="PANTHER" id="PTHR37953:SF1">
    <property type="entry name" value="UPF0127 PROTEIN MJ1496"/>
    <property type="match status" value="1"/>
</dbReference>
<evidence type="ECO:0000313" key="1">
    <source>
        <dbReference type="EMBL" id="CAA0090933.1"/>
    </source>
</evidence>
<evidence type="ECO:0000313" key="2">
    <source>
        <dbReference type="Proteomes" id="UP000433050"/>
    </source>
</evidence>
<dbReference type="RefSeq" id="WP_144343605.1">
    <property type="nucleotide sequence ID" value="NZ_CACSAS010000001.1"/>
</dbReference>
<gene>
    <name evidence="1" type="ORF">STARVERO_01240</name>
</gene>
<dbReference type="EMBL" id="CACSAS010000001">
    <property type="protein sequence ID" value="CAA0090933.1"/>
    <property type="molecule type" value="Genomic_DNA"/>
</dbReference>
<dbReference type="Proteomes" id="UP000433050">
    <property type="component" value="Unassembled WGS sequence"/>
</dbReference>
<dbReference type="Gene3D" id="2.60.120.1140">
    <property type="entry name" value="Protein of unknown function DUF192"/>
    <property type="match status" value="1"/>
</dbReference>
<accession>A0A5S9NJX6</accession>
<keyword evidence="2" id="KW-1185">Reference proteome</keyword>
<dbReference type="PANTHER" id="PTHR37953">
    <property type="entry name" value="UPF0127 PROTEIN MJ1496"/>
    <property type="match status" value="1"/>
</dbReference>
<dbReference type="AlphaFoldDB" id="A0A5S9NJX6"/>
<organism evidence="1 2">
    <name type="scientific">Starkeya nomas</name>
    <dbReference type="NCBI Taxonomy" id="2666134"/>
    <lineage>
        <taxon>Bacteria</taxon>
        <taxon>Pseudomonadati</taxon>
        <taxon>Pseudomonadota</taxon>
        <taxon>Alphaproteobacteria</taxon>
        <taxon>Hyphomicrobiales</taxon>
        <taxon>Xanthobacteraceae</taxon>
        <taxon>Starkeya</taxon>
    </lineage>
</organism>